<keyword evidence="2" id="KW-0326">Glycosidase</keyword>
<reference evidence="6" key="1">
    <citation type="submission" date="2023-07" db="EMBL/GenBank/DDBJ databases">
        <title>Genome content predicts the carbon catabolic preferences of heterotrophic bacteria.</title>
        <authorList>
            <person name="Gralka M."/>
        </authorList>
    </citation>
    <scope>NUCLEOTIDE SEQUENCE</scope>
    <source>
        <strain evidence="6">E2R20</strain>
    </source>
</reference>
<proteinExistence type="inferred from homology"/>
<evidence type="ECO:0000313" key="6">
    <source>
        <dbReference type="EMBL" id="MDO6572862.1"/>
    </source>
</evidence>
<dbReference type="Pfam" id="PF01661">
    <property type="entry name" value="Macro"/>
    <property type="match status" value="1"/>
</dbReference>
<dbReference type="InterPro" id="IPR002589">
    <property type="entry name" value="Macro_dom"/>
</dbReference>
<comment type="similarity">
    <text evidence="4">Belongs to the MacroD-type family. Zn-Macro subfamily.</text>
</comment>
<evidence type="ECO:0000256" key="1">
    <source>
        <dbReference type="ARBA" id="ARBA00018852"/>
    </source>
</evidence>
<dbReference type="PANTHER" id="PTHR11106:SF27">
    <property type="entry name" value="MACRO DOMAIN-CONTAINING PROTEIN"/>
    <property type="match status" value="1"/>
</dbReference>
<evidence type="ECO:0000313" key="7">
    <source>
        <dbReference type="Proteomes" id="UP001170310"/>
    </source>
</evidence>
<keyword evidence="7" id="KW-1185">Reference proteome</keyword>
<dbReference type="SMART" id="SM00506">
    <property type="entry name" value="A1pp"/>
    <property type="match status" value="1"/>
</dbReference>
<name>A0AAW7YPB0_9STAP</name>
<sequence>MIQTQQERLHYLIQYLWQEAHGDKSLNIPSNEQDQWELFRGLVNVRSPKPIDDEFLKIQDAYLSTLNNENPVNIDELSPILGNNIYLWQGDITRLKVDGIVNAANSRLLGCMQANHNCIDNIIHTKAGVQLRLACHDIIEEQGRKEGMGKAKITSAYNLPSQYVLHTVGPQVRKLPVSQMNKDLLANSYLNCLKLADQYDMKHIAFCCISTGVFGFPQQEACDIAIETVLDYLKESQSSLKVVFNVFTNEDHALYKEALSHYESN</sequence>
<dbReference type="CDD" id="cd02908">
    <property type="entry name" value="Macro_OAADPr_deacetylase"/>
    <property type="match status" value="1"/>
</dbReference>
<keyword evidence="6" id="KW-0378">Hydrolase</keyword>
<organism evidence="6 7">
    <name type="scientific">Staphylococcus pasteuri_A</name>
    <dbReference type="NCBI Taxonomy" id="3062664"/>
    <lineage>
        <taxon>Bacteria</taxon>
        <taxon>Bacillati</taxon>
        <taxon>Bacillota</taxon>
        <taxon>Bacilli</taxon>
        <taxon>Bacillales</taxon>
        <taxon>Staphylococcaceae</taxon>
        <taxon>Staphylococcus</taxon>
    </lineage>
</organism>
<dbReference type="EMBL" id="JAUOQO010000001">
    <property type="protein sequence ID" value="MDO6572862.1"/>
    <property type="molecule type" value="Genomic_DNA"/>
</dbReference>
<feature type="domain" description="Macro" evidence="5">
    <location>
        <begin position="72"/>
        <end position="263"/>
    </location>
</feature>
<dbReference type="InterPro" id="IPR043472">
    <property type="entry name" value="Macro_dom-like"/>
</dbReference>
<dbReference type="Proteomes" id="UP001170310">
    <property type="component" value="Unassembled WGS sequence"/>
</dbReference>
<gene>
    <name evidence="6" type="ORF">Q4528_01680</name>
</gene>
<dbReference type="SUPFAM" id="SSF52949">
    <property type="entry name" value="Macro domain-like"/>
    <property type="match status" value="1"/>
</dbReference>
<accession>A0AAW7YPB0</accession>
<dbReference type="Gene3D" id="3.40.220.10">
    <property type="entry name" value="Leucine Aminopeptidase, subunit E, domain 1"/>
    <property type="match status" value="1"/>
</dbReference>
<evidence type="ECO:0000256" key="4">
    <source>
        <dbReference type="ARBA" id="ARBA00093459"/>
    </source>
</evidence>
<protein>
    <recommendedName>
        <fullName evidence="1">Protein-ADP-ribose hydrolase</fullName>
    </recommendedName>
</protein>
<dbReference type="NCBIfam" id="NF003163">
    <property type="entry name" value="PRK04143.1"/>
    <property type="match status" value="1"/>
</dbReference>
<evidence type="ECO:0000256" key="2">
    <source>
        <dbReference type="ARBA" id="ARBA00023295"/>
    </source>
</evidence>
<evidence type="ECO:0000256" key="3">
    <source>
        <dbReference type="ARBA" id="ARBA00048482"/>
    </source>
</evidence>
<comment type="catalytic activity">
    <reaction evidence="3">
        <text>4-O-(ADP-D-ribosyl)-L-aspartyl-[protein] + H2O = L-aspartyl-[protein] + ADP-D-ribose + H(+)</text>
        <dbReference type="Rhea" id="RHEA:54428"/>
        <dbReference type="Rhea" id="RHEA-COMP:9867"/>
        <dbReference type="Rhea" id="RHEA-COMP:13832"/>
        <dbReference type="ChEBI" id="CHEBI:15377"/>
        <dbReference type="ChEBI" id="CHEBI:15378"/>
        <dbReference type="ChEBI" id="CHEBI:29961"/>
        <dbReference type="ChEBI" id="CHEBI:57967"/>
        <dbReference type="ChEBI" id="CHEBI:138102"/>
    </reaction>
    <physiologicalReaction direction="left-to-right" evidence="3">
        <dbReference type="Rhea" id="RHEA:54429"/>
    </physiologicalReaction>
</comment>
<dbReference type="AlphaFoldDB" id="A0AAW7YPB0"/>
<dbReference type="GO" id="GO:0016798">
    <property type="term" value="F:hydrolase activity, acting on glycosyl bonds"/>
    <property type="evidence" value="ECO:0007669"/>
    <property type="project" value="UniProtKB-KW"/>
</dbReference>
<dbReference type="PANTHER" id="PTHR11106">
    <property type="entry name" value="GANGLIOSIDE INDUCED DIFFERENTIATION ASSOCIATED PROTEIN 2-RELATED"/>
    <property type="match status" value="1"/>
</dbReference>
<dbReference type="RefSeq" id="WP_046467197.1">
    <property type="nucleotide sequence ID" value="NZ_JAUOQO010000001.1"/>
</dbReference>
<comment type="caution">
    <text evidence="6">The sequence shown here is derived from an EMBL/GenBank/DDBJ whole genome shotgun (WGS) entry which is preliminary data.</text>
</comment>
<dbReference type="PROSITE" id="PS51154">
    <property type="entry name" value="MACRO"/>
    <property type="match status" value="1"/>
</dbReference>
<evidence type="ECO:0000259" key="5">
    <source>
        <dbReference type="PROSITE" id="PS51154"/>
    </source>
</evidence>